<dbReference type="EC" id="3.1.4.46" evidence="2"/>
<name>A0A841JNS6_9SPHI</name>
<dbReference type="PANTHER" id="PTHR46211:SF14">
    <property type="entry name" value="GLYCEROPHOSPHODIESTER PHOSPHODIESTERASE"/>
    <property type="match status" value="1"/>
</dbReference>
<organism evidence="2 3">
    <name type="scientific">Mucilaginibacter lappiensis</name>
    <dbReference type="NCBI Taxonomy" id="354630"/>
    <lineage>
        <taxon>Bacteria</taxon>
        <taxon>Pseudomonadati</taxon>
        <taxon>Bacteroidota</taxon>
        <taxon>Sphingobacteriia</taxon>
        <taxon>Sphingobacteriales</taxon>
        <taxon>Sphingobacteriaceae</taxon>
        <taxon>Mucilaginibacter</taxon>
    </lineage>
</organism>
<keyword evidence="2" id="KW-0378">Hydrolase</keyword>
<dbReference type="GO" id="GO:0006629">
    <property type="term" value="P:lipid metabolic process"/>
    <property type="evidence" value="ECO:0007669"/>
    <property type="project" value="InterPro"/>
</dbReference>
<dbReference type="GO" id="GO:0008889">
    <property type="term" value="F:glycerophosphodiester phosphodiesterase activity"/>
    <property type="evidence" value="ECO:0007669"/>
    <property type="project" value="UniProtKB-EC"/>
</dbReference>
<reference evidence="2 3" key="1">
    <citation type="submission" date="2020-08" db="EMBL/GenBank/DDBJ databases">
        <title>Genomic Encyclopedia of Type Strains, Phase IV (KMG-V): Genome sequencing to study the core and pangenomes of soil and plant-associated prokaryotes.</title>
        <authorList>
            <person name="Whitman W."/>
        </authorList>
    </citation>
    <scope>NUCLEOTIDE SEQUENCE [LARGE SCALE GENOMIC DNA]</scope>
    <source>
        <strain evidence="2 3">MP601</strain>
    </source>
</reference>
<evidence type="ECO:0000259" key="1">
    <source>
        <dbReference type="PROSITE" id="PS51704"/>
    </source>
</evidence>
<evidence type="ECO:0000313" key="2">
    <source>
        <dbReference type="EMBL" id="MBB6130378.1"/>
    </source>
</evidence>
<feature type="domain" description="GP-PDE" evidence="1">
    <location>
        <begin position="24"/>
        <end position="292"/>
    </location>
</feature>
<dbReference type="PROSITE" id="PS51704">
    <property type="entry name" value="GP_PDE"/>
    <property type="match status" value="1"/>
</dbReference>
<dbReference type="PANTHER" id="PTHR46211">
    <property type="entry name" value="GLYCEROPHOSPHORYL DIESTER PHOSPHODIESTERASE"/>
    <property type="match status" value="1"/>
</dbReference>
<dbReference type="InterPro" id="IPR030395">
    <property type="entry name" value="GP_PDE_dom"/>
</dbReference>
<dbReference type="EMBL" id="JACHCA010000014">
    <property type="protein sequence ID" value="MBB6130378.1"/>
    <property type="molecule type" value="Genomic_DNA"/>
</dbReference>
<protein>
    <submittedName>
        <fullName evidence="2">Glycerophosphoryl diester phosphodiesterase</fullName>
        <ecNumber evidence="2">3.1.4.46</ecNumber>
    </submittedName>
</protein>
<accession>A0A841JNS6</accession>
<dbReference type="RefSeq" id="WP_183589191.1">
    <property type="nucleotide sequence ID" value="NZ_JACHCA010000014.1"/>
</dbReference>
<dbReference type="SUPFAM" id="SSF51695">
    <property type="entry name" value="PLC-like phosphodiesterases"/>
    <property type="match status" value="1"/>
</dbReference>
<evidence type="ECO:0000313" key="3">
    <source>
        <dbReference type="Proteomes" id="UP000548326"/>
    </source>
</evidence>
<dbReference type="AlphaFoldDB" id="A0A841JNS6"/>
<comment type="caution">
    <text evidence="2">The sequence shown here is derived from an EMBL/GenBank/DDBJ whole genome shotgun (WGS) entry which is preliminary data.</text>
</comment>
<dbReference type="Pfam" id="PF03009">
    <property type="entry name" value="GDPD"/>
    <property type="match status" value="1"/>
</dbReference>
<dbReference type="Gene3D" id="3.20.20.190">
    <property type="entry name" value="Phosphatidylinositol (PI) phosphodiesterase"/>
    <property type="match status" value="1"/>
</dbReference>
<proteinExistence type="predicted"/>
<sequence length="298" mass="33488">MKKIGLTFTTIICGLSTVFAQQKLDVEGHRGGMALMPENTISSMLNGVKLGVRTLELDMVISADGKVVVSHDPYMSARIMRKPDGSDVDVSEEKSLAMYKMPYDSIRKYDAGSKPNPQFPNQPKFKTYKPLLADLIDSVETYVKKNKLKPVYYNIETKSTPAGDGIYNPKPDVFVETVMAVINKKKIAQRIIVQSFDVRTLQVLHKTYPKIKLSLLVGKINIDEDLKTLGFTPDIYSPYYTFVTKEIVKKAHDNKMLILPWTVDQEKDMTALGDMGVDGIISNYPDKLVQLFGSYQSK</sequence>
<dbReference type="Proteomes" id="UP000548326">
    <property type="component" value="Unassembled WGS sequence"/>
</dbReference>
<gene>
    <name evidence="2" type="ORF">HDF22_004518</name>
</gene>
<dbReference type="InterPro" id="IPR017946">
    <property type="entry name" value="PLC-like_Pdiesterase_TIM-brl"/>
</dbReference>